<dbReference type="Gene3D" id="1.10.1740.10">
    <property type="match status" value="1"/>
</dbReference>
<keyword evidence="3" id="KW-0731">Sigma factor</keyword>
<reference evidence="7 8" key="1">
    <citation type="submission" date="2017-05" db="EMBL/GenBank/DDBJ databases">
        <authorList>
            <person name="Varghese N."/>
            <person name="Submissions S."/>
        </authorList>
    </citation>
    <scope>NUCLEOTIDE SEQUENCE [LARGE SCALE GENOMIC DNA]</scope>
    <source>
        <strain evidence="7 8">DSM 100094</strain>
    </source>
</reference>
<feature type="domain" description="RNA polymerase sigma factor 70 region 4 type 2" evidence="5">
    <location>
        <begin position="105"/>
        <end position="156"/>
    </location>
</feature>
<dbReference type="InterPro" id="IPR013324">
    <property type="entry name" value="RNA_pol_sigma_r3/r4-like"/>
</dbReference>
<evidence type="ECO:0000256" key="3">
    <source>
        <dbReference type="ARBA" id="ARBA00023082"/>
    </source>
</evidence>
<evidence type="ECO:0000256" key="4">
    <source>
        <dbReference type="ARBA" id="ARBA00023163"/>
    </source>
</evidence>
<dbReference type="Pfam" id="PF08281">
    <property type="entry name" value="Sigma70_r4_2"/>
    <property type="match status" value="1"/>
</dbReference>
<dbReference type="GO" id="GO:0016987">
    <property type="term" value="F:sigma factor activity"/>
    <property type="evidence" value="ECO:0007669"/>
    <property type="project" value="UniProtKB-KW"/>
</dbReference>
<keyword evidence="2" id="KW-0805">Transcription regulation</keyword>
<name>A0A521BA18_9RHOB</name>
<feature type="domain" description="PhyR sigma2" evidence="6">
    <location>
        <begin position="11"/>
        <end position="62"/>
    </location>
</feature>
<protein>
    <submittedName>
        <fullName evidence="7">RNA polymerase sigma-70 factor, ECF subfamily</fullName>
    </submittedName>
</protein>
<dbReference type="InterPro" id="IPR039425">
    <property type="entry name" value="RNA_pol_sigma-70-like"/>
</dbReference>
<dbReference type="AlphaFoldDB" id="A0A521BA18"/>
<dbReference type="InterPro" id="IPR013325">
    <property type="entry name" value="RNA_pol_sigma_r2"/>
</dbReference>
<dbReference type="GO" id="GO:0003677">
    <property type="term" value="F:DNA binding"/>
    <property type="evidence" value="ECO:0007669"/>
    <property type="project" value="InterPro"/>
</dbReference>
<dbReference type="CDD" id="cd06171">
    <property type="entry name" value="Sigma70_r4"/>
    <property type="match status" value="1"/>
</dbReference>
<dbReference type="SUPFAM" id="SSF88659">
    <property type="entry name" value="Sigma3 and sigma4 domains of RNA polymerase sigma factors"/>
    <property type="match status" value="1"/>
</dbReference>
<proteinExistence type="inferred from homology"/>
<dbReference type="InterPro" id="IPR053866">
    <property type="entry name" value="PhyR_sigma2"/>
</dbReference>
<evidence type="ECO:0000259" key="5">
    <source>
        <dbReference type="Pfam" id="PF08281"/>
    </source>
</evidence>
<dbReference type="Proteomes" id="UP000319014">
    <property type="component" value="Unassembled WGS sequence"/>
</dbReference>
<dbReference type="RefSeq" id="WP_142661716.1">
    <property type="nucleotide sequence ID" value="NZ_FXTK01000002.1"/>
</dbReference>
<dbReference type="SUPFAM" id="SSF88946">
    <property type="entry name" value="Sigma2 domain of RNA polymerase sigma factors"/>
    <property type="match status" value="1"/>
</dbReference>
<evidence type="ECO:0000256" key="1">
    <source>
        <dbReference type="ARBA" id="ARBA00010641"/>
    </source>
</evidence>
<dbReference type="PANTHER" id="PTHR43133:SF25">
    <property type="entry name" value="RNA POLYMERASE SIGMA FACTOR RFAY-RELATED"/>
    <property type="match status" value="1"/>
</dbReference>
<dbReference type="InterPro" id="IPR014284">
    <property type="entry name" value="RNA_pol_sigma-70_dom"/>
</dbReference>
<dbReference type="InterPro" id="IPR013249">
    <property type="entry name" value="RNA_pol_sigma70_r4_t2"/>
</dbReference>
<dbReference type="Pfam" id="PF22029">
    <property type="entry name" value="PhyR_sigma2"/>
    <property type="match status" value="1"/>
</dbReference>
<evidence type="ECO:0000256" key="2">
    <source>
        <dbReference type="ARBA" id="ARBA00023015"/>
    </source>
</evidence>
<comment type="similarity">
    <text evidence="1">Belongs to the sigma-70 factor family. ECF subfamily.</text>
</comment>
<evidence type="ECO:0000313" key="7">
    <source>
        <dbReference type="EMBL" id="SMO43917.1"/>
    </source>
</evidence>
<evidence type="ECO:0000259" key="6">
    <source>
        <dbReference type="Pfam" id="PF22029"/>
    </source>
</evidence>
<dbReference type="EMBL" id="FXTK01000002">
    <property type="protein sequence ID" value="SMO43917.1"/>
    <property type="molecule type" value="Genomic_DNA"/>
</dbReference>
<dbReference type="InterPro" id="IPR036388">
    <property type="entry name" value="WH-like_DNA-bd_sf"/>
</dbReference>
<gene>
    <name evidence="7" type="ORF">SAMN06265221_102176</name>
</gene>
<organism evidence="7 8">
    <name type="scientific">Paracoccus laeviglucosivorans</name>
    <dbReference type="NCBI Taxonomy" id="1197861"/>
    <lineage>
        <taxon>Bacteria</taxon>
        <taxon>Pseudomonadati</taxon>
        <taxon>Pseudomonadota</taxon>
        <taxon>Alphaproteobacteria</taxon>
        <taxon>Rhodobacterales</taxon>
        <taxon>Paracoccaceae</taxon>
        <taxon>Paracoccus</taxon>
    </lineage>
</organism>
<dbReference type="Gene3D" id="1.10.10.10">
    <property type="entry name" value="Winged helix-like DNA-binding domain superfamily/Winged helix DNA-binding domain"/>
    <property type="match status" value="1"/>
</dbReference>
<dbReference type="NCBIfam" id="TIGR02937">
    <property type="entry name" value="sigma70-ECF"/>
    <property type="match status" value="1"/>
</dbReference>
<dbReference type="OrthoDB" id="9803470at2"/>
<keyword evidence="8" id="KW-1185">Reference proteome</keyword>
<accession>A0A521BA18</accession>
<keyword evidence="4" id="KW-0804">Transcription</keyword>
<dbReference type="PANTHER" id="PTHR43133">
    <property type="entry name" value="RNA POLYMERASE ECF-TYPE SIGMA FACTO"/>
    <property type="match status" value="1"/>
</dbReference>
<sequence>MDAAFSQTLIALLPNLRRFALSLARRKDVADDLVQTTVERAIANAASFDAASRMEPWLFRIMRNAWIDQTRRQRTQGTQVDVHDIPEALPTDPRPGLEARIMLKSVQETMLTLPEEQREILHLVCIEEMSYAETAQTLGIPIGTVMSRLSRARLALSEKMGLK</sequence>
<evidence type="ECO:0000313" key="8">
    <source>
        <dbReference type="Proteomes" id="UP000319014"/>
    </source>
</evidence>
<dbReference type="GO" id="GO:0006352">
    <property type="term" value="P:DNA-templated transcription initiation"/>
    <property type="evidence" value="ECO:0007669"/>
    <property type="project" value="InterPro"/>
</dbReference>